<comment type="caution">
    <text evidence="3">The sequence shown here is derived from an EMBL/GenBank/DDBJ whole genome shotgun (WGS) entry which is preliminary data.</text>
</comment>
<evidence type="ECO:0000313" key="4">
    <source>
        <dbReference type="Proteomes" id="UP000198287"/>
    </source>
</evidence>
<gene>
    <name evidence="3" type="ORF">Fcan01_15582</name>
</gene>
<evidence type="ECO:0000256" key="1">
    <source>
        <dbReference type="SAM" id="MobiDB-lite"/>
    </source>
</evidence>
<dbReference type="EMBL" id="LNIX01000010">
    <property type="protein sequence ID" value="OXA49653.1"/>
    <property type="molecule type" value="Genomic_DNA"/>
</dbReference>
<evidence type="ECO:0000256" key="2">
    <source>
        <dbReference type="SAM" id="SignalP"/>
    </source>
</evidence>
<sequence length="111" mass="12664">MNRMRILIIFLLVCFIETKVDASTEELEDDYEGYAESKDSSFEGPEYNGVSESDESDDDEEEHHQVGRGFWDVVKDVGKKAVHEAKNADYKKMAKDTVQAGKDAKEFYDKA</sequence>
<feature type="region of interest" description="Disordered" evidence="1">
    <location>
        <begin position="26"/>
        <end position="69"/>
    </location>
</feature>
<evidence type="ECO:0000313" key="3">
    <source>
        <dbReference type="EMBL" id="OXA49653.1"/>
    </source>
</evidence>
<keyword evidence="2" id="KW-0732">Signal</keyword>
<protein>
    <submittedName>
        <fullName evidence="3">Uncharacterized protein</fullName>
    </submittedName>
</protein>
<proteinExistence type="predicted"/>
<dbReference type="AlphaFoldDB" id="A0A226DWM2"/>
<feature type="signal peptide" evidence="2">
    <location>
        <begin position="1"/>
        <end position="22"/>
    </location>
</feature>
<feature type="chain" id="PRO_5012466148" evidence="2">
    <location>
        <begin position="23"/>
        <end position="111"/>
    </location>
</feature>
<accession>A0A226DWM2</accession>
<dbReference type="Proteomes" id="UP000198287">
    <property type="component" value="Unassembled WGS sequence"/>
</dbReference>
<feature type="compositionally biased region" description="Acidic residues" evidence="1">
    <location>
        <begin position="52"/>
        <end position="61"/>
    </location>
</feature>
<name>A0A226DWM2_FOLCA</name>
<keyword evidence="4" id="KW-1185">Reference proteome</keyword>
<reference evidence="3 4" key="1">
    <citation type="submission" date="2015-12" db="EMBL/GenBank/DDBJ databases">
        <title>The genome of Folsomia candida.</title>
        <authorList>
            <person name="Faddeeva A."/>
            <person name="Derks M.F."/>
            <person name="Anvar Y."/>
            <person name="Smit S."/>
            <person name="Van Straalen N."/>
            <person name="Roelofs D."/>
        </authorList>
    </citation>
    <scope>NUCLEOTIDE SEQUENCE [LARGE SCALE GENOMIC DNA]</scope>
    <source>
        <strain evidence="3 4">VU population</strain>
        <tissue evidence="3">Whole body</tissue>
    </source>
</reference>
<organism evidence="3 4">
    <name type="scientific">Folsomia candida</name>
    <name type="common">Springtail</name>
    <dbReference type="NCBI Taxonomy" id="158441"/>
    <lineage>
        <taxon>Eukaryota</taxon>
        <taxon>Metazoa</taxon>
        <taxon>Ecdysozoa</taxon>
        <taxon>Arthropoda</taxon>
        <taxon>Hexapoda</taxon>
        <taxon>Collembola</taxon>
        <taxon>Entomobryomorpha</taxon>
        <taxon>Isotomoidea</taxon>
        <taxon>Isotomidae</taxon>
        <taxon>Proisotominae</taxon>
        <taxon>Folsomia</taxon>
    </lineage>
</organism>